<organism evidence="7 8">
    <name type="scientific">Nothoprocta ornata</name>
    <dbReference type="NCBI Taxonomy" id="83376"/>
    <lineage>
        <taxon>Eukaryota</taxon>
        <taxon>Metazoa</taxon>
        <taxon>Chordata</taxon>
        <taxon>Craniata</taxon>
        <taxon>Vertebrata</taxon>
        <taxon>Euteleostomi</taxon>
        <taxon>Archelosauria</taxon>
        <taxon>Archosauria</taxon>
        <taxon>Dinosauria</taxon>
        <taxon>Saurischia</taxon>
        <taxon>Theropoda</taxon>
        <taxon>Coelurosauria</taxon>
        <taxon>Aves</taxon>
        <taxon>Palaeognathae</taxon>
        <taxon>Tinamiformes</taxon>
        <taxon>Tinamidae</taxon>
        <taxon>Nothoprocta</taxon>
    </lineage>
</organism>
<evidence type="ECO:0000256" key="1">
    <source>
        <dbReference type="SAM" id="MobiDB-lite"/>
    </source>
</evidence>
<feature type="domain" description="NPHP4 Ig-like" evidence="6">
    <location>
        <begin position="842"/>
        <end position="992"/>
    </location>
</feature>
<dbReference type="InterPro" id="IPR029775">
    <property type="entry name" value="NPHP4"/>
</dbReference>
<keyword evidence="8" id="KW-1185">Reference proteome</keyword>
<feature type="region of interest" description="Disordered" evidence="1">
    <location>
        <begin position="401"/>
        <end position="437"/>
    </location>
</feature>
<dbReference type="EMBL" id="VZSH01000067">
    <property type="protein sequence ID" value="NWY00511.1"/>
    <property type="molecule type" value="Genomic_DNA"/>
</dbReference>
<evidence type="ECO:0000313" key="7">
    <source>
        <dbReference type="EMBL" id="NWY00511.1"/>
    </source>
</evidence>
<evidence type="ECO:0000259" key="2">
    <source>
        <dbReference type="Pfam" id="PF26015"/>
    </source>
</evidence>
<evidence type="ECO:0000313" key="8">
    <source>
        <dbReference type="Proteomes" id="UP000531938"/>
    </source>
</evidence>
<dbReference type="Pfam" id="PF26190">
    <property type="entry name" value="Ig_NPHP4_1st"/>
    <property type="match status" value="1"/>
</dbReference>
<evidence type="ECO:0000259" key="5">
    <source>
        <dbReference type="Pfam" id="PF26189"/>
    </source>
</evidence>
<feature type="non-terminal residue" evidence="7">
    <location>
        <position position="1"/>
    </location>
</feature>
<evidence type="ECO:0000259" key="3">
    <source>
        <dbReference type="Pfam" id="PF26186"/>
    </source>
</evidence>
<dbReference type="GO" id="GO:0097546">
    <property type="term" value="C:ciliary base"/>
    <property type="evidence" value="ECO:0007669"/>
    <property type="project" value="TreeGrafter"/>
</dbReference>
<dbReference type="CDD" id="cd22239">
    <property type="entry name" value="NPHP4"/>
    <property type="match status" value="1"/>
</dbReference>
<dbReference type="PANTHER" id="PTHR31043">
    <property type="entry name" value="NEPHROCYSTIN-4"/>
    <property type="match status" value="1"/>
</dbReference>
<dbReference type="InterPro" id="IPR058685">
    <property type="entry name" value="Ig_NPHP4_4th"/>
</dbReference>
<dbReference type="GO" id="GO:0090090">
    <property type="term" value="P:negative regulation of canonical Wnt signaling pathway"/>
    <property type="evidence" value="ECO:0007669"/>
    <property type="project" value="InterPro"/>
</dbReference>
<evidence type="ECO:0000259" key="6">
    <source>
        <dbReference type="Pfam" id="PF26190"/>
    </source>
</evidence>
<feature type="domain" description="NPHP4 Ig-like" evidence="2">
    <location>
        <begin position="1108"/>
        <end position="1191"/>
    </location>
</feature>
<proteinExistence type="predicted"/>
<dbReference type="GO" id="GO:1904491">
    <property type="term" value="P:protein localization to ciliary transition zone"/>
    <property type="evidence" value="ECO:0007669"/>
    <property type="project" value="TreeGrafter"/>
</dbReference>
<dbReference type="InterPro" id="IPR058765">
    <property type="entry name" value="NPHP4_C2-like"/>
</dbReference>
<dbReference type="Proteomes" id="UP000531938">
    <property type="component" value="Unassembled WGS sequence"/>
</dbReference>
<comment type="caution">
    <text evidence="7">The sequence shown here is derived from an EMBL/GenBank/DDBJ whole genome shotgun (WGS) entry which is preliminary data.</text>
</comment>
<name>A0A7K7AWF6_9AVES</name>
<feature type="non-terminal residue" evidence="7">
    <location>
        <position position="1291"/>
    </location>
</feature>
<dbReference type="Pfam" id="PF26189">
    <property type="entry name" value="Ig_NPHP4_2nd"/>
    <property type="match status" value="1"/>
</dbReference>
<evidence type="ECO:0000259" key="4">
    <source>
        <dbReference type="Pfam" id="PF26187"/>
    </source>
</evidence>
<protein>
    <submittedName>
        <fullName evidence="7">NPHP4 protein</fullName>
    </submittedName>
</protein>
<gene>
    <name evidence="7" type="primary">Nphp4</name>
    <name evidence="7" type="ORF">NOTORN_R13259</name>
</gene>
<dbReference type="Pfam" id="PF26186">
    <property type="entry name" value="NPHP4_C2_3rd"/>
    <property type="match status" value="1"/>
</dbReference>
<dbReference type="Pfam" id="PF26187">
    <property type="entry name" value="Ig_NPHP4_4th"/>
    <property type="match status" value="1"/>
</dbReference>
<dbReference type="Pfam" id="PF26015">
    <property type="entry name" value="Ig_NPH4_3rd"/>
    <property type="match status" value="1"/>
</dbReference>
<accession>A0A7K7AWF6</accession>
<dbReference type="InterPro" id="IPR058686">
    <property type="entry name" value="Ig_NPHP4_3rd"/>
</dbReference>
<reference evidence="7 8" key="1">
    <citation type="submission" date="2019-09" db="EMBL/GenBank/DDBJ databases">
        <title>Bird 10,000 Genomes (B10K) Project - Family phase.</title>
        <authorList>
            <person name="Zhang G."/>
        </authorList>
    </citation>
    <scope>NUCLEOTIDE SEQUENCE [LARGE SCALE GENOMIC DNA]</scope>
    <source>
        <strain evidence="7">B10K-MSB-03</strain>
    </source>
</reference>
<dbReference type="GO" id="GO:0036064">
    <property type="term" value="C:ciliary basal body"/>
    <property type="evidence" value="ECO:0007669"/>
    <property type="project" value="TreeGrafter"/>
</dbReference>
<dbReference type="PANTHER" id="PTHR31043:SF3">
    <property type="entry name" value="NEPHROCYSTIN-4"/>
    <property type="match status" value="1"/>
</dbReference>
<dbReference type="GO" id="GO:0097730">
    <property type="term" value="C:non-motile cilium"/>
    <property type="evidence" value="ECO:0007669"/>
    <property type="project" value="InterPro"/>
</dbReference>
<sequence length="1291" mass="139976">VYFHTSLDHPSITAVVEVVAIVKKQDGISQDLSCGFGIIHLFNSKLETTNAAAKDRGLKLYHGTPRALLHPLFQDPVEKNKYMTVMESSHLQYTLRPHAPLETIAHLFPENLLTSGLQRIPGVLPARGHTDDCFLAPRLMKPITCFLDKVAVHLYPSLEEFEEELLDLLNSDRLLKASAAPDGRAVAIEERRLRVGVHNGLAFVAAPQVAVLVPEAAVARGHPAGRGSRASRVGQALLLRSRIHLPEMVPHPAFAIVFQLEYVFSVPGGANGKVGMNCALPVPSVSMQVLRWAAWSPVEGAGTADVAVPLRGGARRSPGRALVYRERGASSAEVRQLESGTVQFHISTDSEEHLVTSTDVSSKEREDSERPPTPALSESALTACPPAFQLSLRQLSVSPARRSELAATPSGAAGARCPGESAALPEPQEPPRSSSPAGIAHLEAELGTEDGEPLRELPFVPAHAPVAAPASSLSVGSSTAQSRAFLAHLRASGFPEILDCNKEPVEVSDPSDPGSFSSQLEEADVLQTNEIILQFLTFTQVLQNGLEASWPQTVFFTFQFYRFPAVTTARLQLGDAGDGHAASPRILLPIREDGGLGKLSSPGLQLKYVVDAAFLKPGEQRCFVRYLAERSLHLDVWDGDSLLLVGSAAVKLQPLLRQGRAAVRSHHELDVTATEYEEDTAVPGAGALRPGGVRMATKGRLHLCLANVGKSCGRRVPSGGTGPLSLAGLGAAPAAPATRAPGRVSALSPLAVELLGAGSPRRAAAEQRGCHGQRICAFCSAPRSSGHEQLQRAAGPRAAPGRARLPAAEMQQGQAHLVAAYRERLKGEGIASMLRQAITSSRTVHAAPGTAAFFEFALTNPYNVQHTVTIEIEHPELSVIVDAREWRHFKELTKTATPVEEDMFQLRDGHGPQLYLRPRETVHVPFKYQTFSVEPAAAQQVGAPARNMVLCSVPQWSLSLSCSFSLCVAQVSFSVSGQKPIAILQVEVETQPPVVDQTFRFYHPELTFLKKAIRLPPWHTLPGAPAGMPGGEPEMFVRCSDPNVICETKHMGPGEPQDVFLKVAGGPSPQIKKFFVAIYTDAWLAAPVHMWQFYVHSVQRLDVSCVAGQLSRVCALLRGTPALRRVRAYTSHPHELKVEPDGVFILPPHAVQELALGVRPRQAGSRFLHLNVVDVERHQLVSSWLLCVSCRQPLLSKVFEIALPAGGGRGSTKRITYTNPYPARRRYFLRTSRPDLLRFQEDSFEVAGGEAHTIGLRFAPCRHAAREDVLIHINDHEDKNEETFCVTVTYE</sequence>
<dbReference type="InterPro" id="IPR058688">
    <property type="entry name" value="Ig_NPHP4_2nd"/>
</dbReference>
<feature type="region of interest" description="Disordered" evidence="1">
    <location>
        <begin position="346"/>
        <end position="380"/>
    </location>
</feature>
<dbReference type="InterPro" id="IPR058687">
    <property type="entry name" value="Ig_NPHP4_1st"/>
</dbReference>
<feature type="compositionally biased region" description="Basic and acidic residues" evidence="1">
    <location>
        <begin position="361"/>
        <end position="370"/>
    </location>
</feature>
<feature type="domain" description="NPHP4 C2-like" evidence="3">
    <location>
        <begin position="485"/>
        <end position="710"/>
    </location>
</feature>
<feature type="domain" description="NPHP4 Ig-like" evidence="4">
    <location>
        <begin position="1196"/>
        <end position="1290"/>
    </location>
</feature>
<dbReference type="GO" id="GO:0035869">
    <property type="term" value="C:ciliary transition zone"/>
    <property type="evidence" value="ECO:0007669"/>
    <property type="project" value="TreeGrafter"/>
</dbReference>
<feature type="domain" description="NPHP4 Ig-like" evidence="5">
    <location>
        <begin position="999"/>
        <end position="1096"/>
    </location>
</feature>